<feature type="transmembrane region" description="Helical" evidence="1">
    <location>
        <begin position="16"/>
        <end position="38"/>
    </location>
</feature>
<keyword evidence="1" id="KW-0812">Transmembrane</keyword>
<keyword evidence="1" id="KW-0472">Membrane</keyword>
<feature type="transmembrane region" description="Helical" evidence="1">
    <location>
        <begin position="59"/>
        <end position="78"/>
    </location>
</feature>
<keyword evidence="1" id="KW-1133">Transmembrane helix</keyword>
<protein>
    <submittedName>
        <fullName evidence="2">Uncharacterized protein</fullName>
    </submittedName>
</protein>
<reference evidence="2 4" key="1">
    <citation type="submission" date="2018-03" db="EMBL/GenBank/DDBJ databases">
        <title>Draft genome sequence of Rohu Carp (Labeo rohita).</title>
        <authorList>
            <person name="Das P."/>
            <person name="Kushwaha B."/>
            <person name="Joshi C.G."/>
            <person name="Kumar D."/>
            <person name="Nagpure N.S."/>
            <person name="Sahoo L."/>
            <person name="Das S.P."/>
            <person name="Bit A."/>
            <person name="Patnaik S."/>
            <person name="Meher P.K."/>
            <person name="Jayasankar P."/>
            <person name="Koringa P.G."/>
            <person name="Patel N.V."/>
            <person name="Hinsu A.T."/>
            <person name="Kumar R."/>
            <person name="Pandey M."/>
            <person name="Agarwal S."/>
            <person name="Srivastava S."/>
            <person name="Singh M."/>
            <person name="Iquebal M.A."/>
            <person name="Jaiswal S."/>
            <person name="Angadi U.B."/>
            <person name="Kumar N."/>
            <person name="Raza M."/>
            <person name="Shah T.M."/>
            <person name="Rai A."/>
            <person name="Jena J.K."/>
        </authorList>
    </citation>
    <scope>NUCLEOTIDE SEQUENCE [LARGE SCALE GENOMIC DNA]</scope>
    <source>
        <strain evidence="2">DASCIFA01</strain>
        <tissue evidence="2">Testis</tissue>
    </source>
</reference>
<evidence type="ECO:0000256" key="1">
    <source>
        <dbReference type="SAM" id="Phobius"/>
    </source>
</evidence>
<sequence>MADPCLQMNIIETAGALSAIGIPVLLLGVSFAFAYGALEENGLSLVFRELQCIGVFRGSLAAIALAALGRMAAAVWMVSLPAL</sequence>
<gene>
    <name evidence="2" type="ORF">ROHU_027945</name>
    <name evidence="3" type="ORF">ROHU_027946</name>
</gene>
<organism evidence="2 4">
    <name type="scientific">Labeo rohita</name>
    <name type="common">Indian major carp</name>
    <name type="synonym">Cyprinus rohita</name>
    <dbReference type="NCBI Taxonomy" id="84645"/>
    <lineage>
        <taxon>Eukaryota</taxon>
        <taxon>Metazoa</taxon>
        <taxon>Chordata</taxon>
        <taxon>Craniata</taxon>
        <taxon>Vertebrata</taxon>
        <taxon>Euteleostomi</taxon>
        <taxon>Actinopterygii</taxon>
        <taxon>Neopterygii</taxon>
        <taxon>Teleostei</taxon>
        <taxon>Ostariophysi</taxon>
        <taxon>Cypriniformes</taxon>
        <taxon>Cyprinidae</taxon>
        <taxon>Labeoninae</taxon>
        <taxon>Labeonini</taxon>
        <taxon>Labeo</taxon>
    </lineage>
</organism>
<evidence type="ECO:0000313" key="3">
    <source>
        <dbReference type="EMBL" id="RXN15689.1"/>
    </source>
</evidence>
<dbReference type="EMBL" id="QBIY01012831">
    <property type="protein sequence ID" value="RXN15689.1"/>
    <property type="molecule type" value="Genomic_DNA"/>
</dbReference>
<dbReference type="EMBL" id="QBIY01012831">
    <property type="protein sequence ID" value="RXN15688.1"/>
    <property type="molecule type" value="Genomic_DNA"/>
</dbReference>
<name>A0A498M4B5_LABRO</name>
<evidence type="ECO:0000313" key="4">
    <source>
        <dbReference type="Proteomes" id="UP000290572"/>
    </source>
</evidence>
<evidence type="ECO:0000313" key="2">
    <source>
        <dbReference type="EMBL" id="RXN15688.1"/>
    </source>
</evidence>
<keyword evidence="4" id="KW-1185">Reference proteome</keyword>
<comment type="caution">
    <text evidence="2">The sequence shown here is derived from an EMBL/GenBank/DDBJ whole genome shotgun (WGS) entry which is preliminary data.</text>
</comment>
<dbReference type="Proteomes" id="UP000290572">
    <property type="component" value="Unassembled WGS sequence"/>
</dbReference>
<accession>A0A498M4B5</accession>
<dbReference type="AlphaFoldDB" id="A0A498M4B5"/>
<proteinExistence type="predicted"/>